<dbReference type="Pfam" id="PF00023">
    <property type="entry name" value="Ank"/>
    <property type="match status" value="1"/>
</dbReference>
<dbReference type="PANTHER" id="PTHR24121">
    <property type="entry name" value="NO MECHANORECEPTOR POTENTIAL C, ISOFORM D-RELATED"/>
    <property type="match status" value="1"/>
</dbReference>
<organism evidence="1 2">
    <name type="scientific">Micractinium conductrix</name>
    <dbReference type="NCBI Taxonomy" id="554055"/>
    <lineage>
        <taxon>Eukaryota</taxon>
        <taxon>Viridiplantae</taxon>
        <taxon>Chlorophyta</taxon>
        <taxon>core chlorophytes</taxon>
        <taxon>Trebouxiophyceae</taxon>
        <taxon>Chlorellales</taxon>
        <taxon>Chlorellaceae</taxon>
        <taxon>Chlorella clade</taxon>
        <taxon>Micractinium</taxon>
    </lineage>
</organism>
<protein>
    <submittedName>
        <fullName evidence="1">Ankyrin 2,3 unc44</fullName>
    </submittedName>
</protein>
<dbReference type="STRING" id="554055.A0A2P6VP60"/>
<evidence type="ECO:0000313" key="2">
    <source>
        <dbReference type="Proteomes" id="UP000239649"/>
    </source>
</evidence>
<comment type="caution">
    <text evidence="1">The sequence shown here is derived from an EMBL/GenBank/DDBJ whole genome shotgun (WGS) entry which is preliminary data.</text>
</comment>
<dbReference type="InterPro" id="IPR036770">
    <property type="entry name" value="Ankyrin_rpt-contain_sf"/>
</dbReference>
<dbReference type="OrthoDB" id="513629at2759"/>
<dbReference type="InterPro" id="IPR002110">
    <property type="entry name" value="Ankyrin_rpt"/>
</dbReference>
<proteinExistence type="predicted"/>
<evidence type="ECO:0000313" key="1">
    <source>
        <dbReference type="EMBL" id="PSC75847.1"/>
    </source>
</evidence>
<dbReference type="AlphaFoldDB" id="A0A2P6VP60"/>
<sequence>MEEQHKGGTDVVPTEGGLKVVCERGGERFEIELRSSPRSSIEALAYAADIICDAFTGEPGHSGGRRLRQLQAGCWATLAPPHRPLLALHPTAVKLALDAGQQLKGLHLRSVQAPMPSLLAGSAAAKALRAAHLNELGRQAQECAVCINKVAKAKNGCLPLHFAAEANNLSALDAICRALPPGGVTATNLRGWAGERSPGKMGHVQMAAALVAAAPGSLTLTVDNGSTPMHLAAYCCRLEVIRDVLLPAAPATVLARDSQGATPLVDAVQKGHLPVLQLCLAAAFPAGSPPGAWLAQRTNEGATLLHVAAAHDDLTVLEHLLSPAPDPAAAALARDGHGWLGDADILRVLLAAARDPAAAVLAQADGGWNAVHIAAQYEKREVLQMLLATAPAAAMARKFPYMLPLHVAAQAGCVVAAEVLCAAAPQAVTWLDGDGCTPLEVCLHLGPAEKRMELARRLLPHGPARSALHSLRIHRPASLPLFADLVITRQGLESHEWALVPSPCAGQGRALPAALAASHEQAVQLLSRLPPADSARLRCFALALHRVQARCRVYLPQPLLEKILGLFDASS</sequence>
<dbReference type="SMART" id="SM00248">
    <property type="entry name" value="ANK"/>
    <property type="match status" value="7"/>
</dbReference>
<dbReference type="SUPFAM" id="SSF48403">
    <property type="entry name" value="Ankyrin repeat"/>
    <property type="match status" value="1"/>
</dbReference>
<keyword evidence="2" id="KW-1185">Reference proteome</keyword>
<dbReference type="Gene3D" id="1.25.40.20">
    <property type="entry name" value="Ankyrin repeat-containing domain"/>
    <property type="match status" value="2"/>
</dbReference>
<accession>A0A2P6VP60</accession>
<dbReference type="EMBL" id="LHPF02000002">
    <property type="protein sequence ID" value="PSC75847.1"/>
    <property type="molecule type" value="Genomic_DNA"/>
</dbReference>
<dbReference type="PANTHER" id="PTHR24121:SF23">
    <property type="entry name" value="NO MECHANORECEPTOR POTENTIAL C, ISOFORM H"/>
    <property type="match status" value="1"/>
</dbReference>
<reference evidence="1 2" key="1">
    <citation type="journal article" date="2018" name="Plant J.">
        <title>Genome sequences of Chlorella sorokiniana UTEX 1602 and Micractinium conductrix SAG 241.80: implications to maltose excretion by a green alga.</title>
        <authorList>
            <person name="Arriola M.B."/>
            <person name="Velmurugan N."/>
            <person name="Zhang Y."/>
            <person name="Plunkett M.H."/>
            <person name="Hondzo H."/>
            <person name="Barney B.M."/>
        </authorList>
    </citation>
    <scope>NUCLEOTIDE SEQUENCE [LARGE SCALE GENOMIC DNA]</scope>
    <source>
        <strain evidence="1 2">SAG 241.80</strain>
    </source>
</reference>
<dbReference type="Proteomes" id="UP000239649">
    <property type="component" value="Unassembled WGS sequence"/>
</dbReference>
<gene>
    <name evidence="1" type="ORF">C2E20_1358</name>
</gene>
<name>A0A2P6VP60_9CHLO</name>